<dbReference type="RefSeq" id="WP_018084197.1">
    <property type="nucleotide sequence ID" value="NZ_AQWM01000077.1"/>
</dbReference>
<gene>
    <name evidence="1" type="ORF">ABENE_23195</name>
</gene>
<dbReference type="InterPro" id="IPR013321">
    <property type="entry name" value="Arc_rbn_hlx_hlx"/>
</dbReference>
<evidence type="ECO:0008006" key="3">
    <source>
        <dbReference type="Google" id="ProtNLM"/>
    </source>
</evidence>
<dbReference type="EMBL" id="AWGB01000122">
    <property type="protein sequence ID" value="ESQ78083.1"/>
    <property type="molecule type" value="Genomic_DNA"/>
</dbReference>
<dbReference type="STRING" id="1121022.GCA_000376105_04521"/>
<organism evidence="1 2">
    <name type="scientific">Asticcacaulis benevestitus DSM 16100 = ATCC BAA-896</name>
    <dbReference type="NCBI Taxonomy" id="1121022"/>
    <lineage>
        <taxon>Bacteria</taxon>
        <taxon>Pseudomonadati</taxon>
        <taxon>Pseudomonadota</taxon>
        <taxon>Alphaproteobacteria</taxon>
        <taxon>Caulobacterales</taxon>
        <taxon>Caulobacteraceae</taxon>
        <taxon>Asticcacaulis</taxon>
    </lineage>
</organism>
<evidence type="ECO:0000313" key="2">
    <source>
        <dbReference type="Proteomes" id="UP000017837"/>
    </source>
</evidence>
<evidence type="ECO:0000313" key="1">
    <source>
        <dbReference type="EMBL" id="ESQ78083.1"/>
    </source>
</evidence>
<name>V4QFX3_9CAUL</name>
<sequence>MVQTSMLHVRLDDEVKTLAAEKPSGLGLTVSDAVRILITRIAREGGLPAGLTAPSESYDTWFRAMVKEALDDTRPTLPHKQVMDDVQTLIDQKRRAPRA</sequence>
<accession>V4QFX3</accession>
<dbReference type="NCBIfam" id="TIGR02384">
    <property type="entry name" value="RelB_DinJ"/>
    <property type="match status" value="1"/>
</dbReference>
<dbReference type="Proteomes" id="UP000017837">
    <property type="component" value="Unassembled WGS sequence"/>
</dbReference>
<reference evidence="1 2" key="1">
    <citation type="journal article" date="2014" name="Nature">
        <title>Sequential evolution of bacterial morphology by co-option of a developmental regulator.</title>
        <authorList>
            <person name="Jiang C."/>
            <person name="Brown P.J."/>
            <person name="Ducret A."/>
            <person name="Brun Y.V."/>
        </authorList>
    </citation>
    <scope>NUCLEOTIDE SEQUENCE [LARGE SCALE GENOMIC DNA]</scope>
    <source>
        <strain evidence="1 2">DSM 16100</strain>
    </source>
</reference>
<proteinExistence type="predicted"/>
<dbReference type="Pfam" id="PF04221">
    <property type="entry name" value="RelB"/>
    <property type="match status" value="1"/>
</dbReference>
<protein>
    <recommendedName>
        <fullName evidence="3">Addiction module antitoxin</fullName>
    </recommendedName>
</protein>
<keyword evidence="2" id="KW-1185">Reference proteome</keyword>
<comment type="caution">
    <text evidence="1">The sequence shown here is derived from an EMBL/GenBank/DDBJ whole genome shotgun (WGS) entry which is preliminary data.</text>
</comment>
<dbReference type="InterPro" id="IPR007337">
    <property type="entry name" value="RelB/DinJ"/>
</dbReference>
<dbReference type="GO" id="GO:0006355">
    <property type="term" value="P:regulation of DNA-templated transcription"/>
    <property type="evidence" value="ECO:0007669"/>
    <property type="project" value="InterPro"/>
</dbReference>
<dbReference type="AlphaFoldDB" id="V4QFX3"/>
<dbReference type="Gene3D" id="6.20.450.20">
    <property type="match status" value="1"/>
</dbReference>
<dbReference type="PATRIC" id="fig|1121022.4.peg.4746"/>
<dbReference type="Gene3D" id="1.10.1220.10">
    <property type="entry name" value="Met repressor-like"/>
    <property type="match status" value="1"/>
</dbReference>
<dbReference type="OrthoDB" id="9799097at2"/>
<dbReference type="eggNOG" id="COG3077">
    <property type="taxonomic scope" value="Bacteria"/>
</dbReference>